<dbReference type="Proteomes" id="UP001176941">
    <property type="component" value="Unassembled WGS sequence"/>
</dbReference>
<name>A0ABN8XJQ1_RANTA</name>
<gene>
    <name evidence="2" type="ORF">MRATA1EN1_LOCUS30984</name>
</gene>
<protein>
    <submittedName>
        <fullName evidence="2">Uncharacterized protein</fullName>
    </submittedName>
</protein>
<feature type="compositionally biased region" description="Low complexity" evidence="1">
    <location>
        <begin position="389"/>
        <end position="411"/>
    </location>
</feature>
<reference evidence="2" key="1">
    <citation type="submission" date="2023-04" db="EMBL/GenBank/DDBJ databases">
        <authorList>
            <consortium name="ELIXIR-Norway"/>
        </authorList>
    </citation>
    <scope>NUCLEOTIDE SEQUENCE [LARGE SCALE GENOMIC DNA]</scope>
</reference>
<accession>A0ABN8XJQ1</accession>
<comment type="caution">
    <text evidence="2">The sequence shown here is derived from an EMBL/GenBank/DDBJ whole genome shotgun (WGS) entry which is preliminary data.</text>
</comment>
<feature type="region of interest" description="Disordered" evidence="1">
    <location>
        <begin position="381"/>
        <end position="413"/>
    </location>
</feature>
<feature type="compositionally biased region" description="Low complexity" evidence="1">
    <location>
        <begin position="310"/>
        <end position="324"/>
    </location>
</feature>
<feature type="compositionally biased region" description="Basic and acidic residues" evidence="1">
    <location>
        <begin position="606"/>
        <end position="618"/>
    </location>
</feature>
<keyword evidence="3" id="KW-1185">Reference proteome</keyword>
<feature type="region of interest" description="Disordered" evidence="1">
    <location>
        <begin position="296"/>
        <end position="325"/>
    </location>
</feature>
<evidence type="ECO:0000256" key="1">
    <source>
        <dbReference type="SAM" id="MobiDB-lite"/>
    </source>
</evidence>
<feature type="compositionally biased region" description="Low complexity" evidence="1">
    <location>
        <begin position="619"/>
        <end position="639"/>
    </location>
</feature>
<feature type="compositionally biased region" description="Low complexity" evidence="1">
    <location>
        <begin position="662"/>
        <end position="693"/>
    </location>
</feature>
<evidence type="ECO:0000313" key="2">
    <source>
        <dbReference type="EMBL" id="CAI9149366.1"/>
    </source>
</evidence>
<evidence type="ECO:0000313" key="3">
    <source>
        <dbReference type="Proteomes" id="UP001176941"/>
    </source>
</evidence>
<proteinExistence type="predicted"/>
<dbReference type="EMBL" id="CATKSN020000260">
    <property type="protein sequence ID" value="CAI9149366.1"/>
    <property type="molecule type" value="Genomic_DNA"/>
</dbReference>
<organism evidence="2 3">
    <name type="scientific">Rangifer tarandus platyrhynchus</name>
    <name type="common">Svalbard reindeer</name>
    <dbReference type="NCBI Taxonomy" id="3082113"/>
    <lineage>
        <taxon>Eukaryota</taxon>
        <taxon>Metazoa</taxon>
        <taxon>Chordata</taxon>
        <taxon>Craniata</taxon>
        <taxon>Vertebrata</taxon>
        <taxon>Euteleostomi</taxon>
        <taxon>Mammalia</taxon>
        <taxon>Eutheria</taxon>
        <taxon>Laurasiatheria</taxon>
        <taxon>Artiodactyla</taxon>
        <taxon>Ruminantia</taxon>
        <taxon>Pecora</taxon>
        <taxon>Cervidae</taxon>
        <taxon>Odocoileinae</taxon>
        <taxon>Rangifer</taxon>
    </lineage>
</organism>
<sequence length="716" mass="80057">MFAPRFARANFSTHQAVSALQCLHRLEKKGRLHTGRARATKALRRQAKEDCFIVRMFSLRPSSRLLMGYMYVCTLFYDRLLVYAGLPLMTSVSQTQQHGQADAGVAVIWCPMRRLGSSSATCSQQKMSQYMSSGGWRPWHQDLPPDHQQQQQQLRYVASPQLDVYRHLEAYQREEQQQQQLQIQWPQHVVPGQRRQSVQQQQPMAFSRQAVQQQQQLRRVPSLQLDIYHYSQAHQPEEQQQQLRWQQQAVPSQRRHSVQEQQQVAFLHQQQQQLRRVPSLHLDVCQYSQVPQREEQQQQLRQQHRIVPGQRQQSVQGQQQQQQQTAFLHPSVLPSVRTPQPHASSSFDDHQTFPAREREQQQQVTFLPQFVLLSHKQQQHQRFSAFHKQQPSAVSSAPQQPQSSPASAPAAYVSEQQQRYVTAASPGRSPPLCELYDSACGAYHGGPRSHASAAGAASPARQEHSSFSSITLVRSGSQTGKLSLSSSSSSRPSSGYVYLREGGLSETPNITPVYACTGALRRTTVAAAASAVSAASAPGGNIAAFRSCSSHVVIAAASSSSSRKDVARVPISTGIAAPGAALTAATTANSPSAALQQKGNPCNKGKMRDQEEQQERAGLHQQQQAALHQQQQAALQQQRPQPPRQTHHLQPCNKEKMSGERQQQQTVAQQQQQQQAALQQQPHQLAVPQSHQQQAVLQQQLRLGQCKSGEVQVQQP</sequence>
<feature type="region of interest" description="Disordered" evidence="1">
    <location>
        <begin position="588"/>
        <end position="693"/>
    </location>
</feature>